<sequence>MRLHYHFDVPEDKKVRVVVDTDAKNEADDQFAIVQAILTPKFRLEGIVAAHYKAGFAAQYGGAPVKDSMMQSYAEVEKILDLMNVKNEIPHFKGCKVPVGEGWEEAEGVDFIIDRAMAEDSILHLIVLGPLTNVAAALKKEPRIEEKIHVVWIGGGPYPYGENEFNLCNDIEAANFLFASQVPIWQITTQAYKNVRIGLAELEDKIRPCGKVGEYLCDQMIDLNNRTGWLSDWPKGESWPICDIAAVGLMIDEHEYLYENHPAPFITQDMHYIPQPNRRTIRVYESVDTRYIFEDLVAKLRIWYRAEKNSNP</sequence>
<gene>
    <name evidence="5" type="ORF">CH238_14335</name>
    <name evidence="4" type="ORF">CLOLEP_00595</name>
</gene>
<accession>A7VPW8</accession>
<dbReference type="eggNOG" id="COG1957">
    <property type="taxonomic scope" value="Bacteria"/>
</dbReference>
<evidence type="ECO:0000313" key="7">
    <source>
        <dbReference type="Proteomes" id="UP000220611"/>
    </source>
</evidence>
<keyword evidence="1 4" id="KW-0378">Hydrolase</keyword>
<protein>
    <submittedName>
        <fullName evidence="4 5">Nucleoside hydrolase</fullName>
    </submittedName>
</protein>
<reference evidence="4 6" key="1">
    <citation type="submission" date="2007-08" db="EMBL/GenBank/DDBJ databases">
        <title>Draft genome sequence of Clostridium leptum (DSM 753).</title>
        <authorList>
            <person name="Sudarsanam P."/>
            <person name="Ley R."/>
            <person name="Guruge J."/>
            <person name="Turnbaugh P.J."/>
            <person name="Mahowald M."/>
            <person name="Liep D."/>
            <person name="Gordon J."/>
        </authorList>
    </citation>
    <scope>NUCLEOTIDE SEQUENCE [LARGE SCALE GENOMIC DNA]</scope>
    <source>
        <strain evidence="4 6">DSM 753</strain>
    </source>
</reference>
<dbReference type="Proteomes" id="UP000003490">
    <property type="component" value="Unassembled WGS sequence"/>
</dbReference>
<comment type="caution">
    <text evidence="4">The sequence shown here is derived from an EMBL/GenBank/DDBJ whole genome shotgun (WGS) entry which is preliminary data.</text>
</comment>
<dbReference type="EMBL" id="ABCB02000014">
    <property type="protein sequence ID" value="EDO62473.1"/>
    <property type="molecule type" value="Genomic_DNA"/>
</dbReference>
<dbReference type="InterPro" id="IPR001910">
    <property type="entry name" value="Inosine/uridine_hydrolase_dom"/>
</dbReference>
<dbReference type="EMBL" id="NOXF01000019">
    <property type="protein sequence ID" value="PEQ23324.1"/>
    <property type="molecule type" value="Genomic_DNA"/>
</dbReference>
<dbReference type="Proteomes" id="UP000220611">
    <property type="component" value="Unassembled WGS sequence"/>
</dbReference>
<reference evidence="4 6" key="2">
    <citation type="submission" date="2007-08" db="EMBL/GenBank/DDBJ databases">
        <authorList>
            <person name="Fulton L."/>
            <person name="Clifton S."/>
            <person name="Fulton B."/>
            <person name="Xu J."/>
            <person name="Minx P."/>
            <person name="Pepin K.H."/>
            <person name="Johnson M."/>
            <person name="Thiruvilangam P."/>
            <person name="Bhonagiri V."/>
            <person name="Nash W.E."/>
            <person name="Wang C."/>
            <person name="Mardis E.R."/>
            <person name="Wilson R.K."/>
        </authorList>
    </citation>
    <scope>NUCLEOTIDE SEQUENCE [LARGE SCALE GENOMIC DNA]</scope>
    <source>
        <strain evidence="4 6">DSM 753</strain>
    </source>
</reference>
<dbReference type="GO" id="GO:0005829">
    <property type="term" value="C:cytosol"/>
    <property type="evidence" value="ECO:0007669"/>
    <property type="project" value="TreeGrafter"/>
</dbReference>
<dbReference type="GO" id="GO:0008477">
    <property type="term" value="F:purine nucleosidase activity"/>
    <property type="evidence" value="ECO:0007669"/>
    <property type="project" value="TreeGrafter"/>
</dbReference>
<organism evidence="4 6">
    <name type="scientific">[Clostridium] leptum DSM 753</name>
    <dbReference type="NCBI Taxonomy" id="428125"/>
    <lineage>
        <taxon>Bacteria</taxon>
        <taxon>Bacillati</taxon>
        <taxon>Bacillota</taxon>
        <taxon>Clostridia</taxon>
        <taxon>Eubacteriales</taxon>
        <taxon>Oscillospiraceae</taxon>
        <taxon>Oscillospiraceae incertae sedis</taxon>
    </lineage>
</organism>
<dbReference type="HOGENOM" id="CLU_078738_0_0_9"/>
<dbReference type="Gene3D" id="3.90.245.10">
    <property type="entry name" value="Ribonucleoside hydrolase-like"/>
    <property type="match status" value="1"/>
</dbReference>
<evidence type="ECO:0000313" key="4">
    <source>
        <dbReference type="EMBL" id="EDO62473.1"/>
    </source>
</evidence>
<dbReference type="InterPro" id="IPR036452">
    <property type="entry name" value="Ribo_hydro-like"/>
</dbReference>
<dbReference type="OrthoDB" id="2530052at2"/>
<evidence type="ECO:0000313" key="6">
    <source>
        <dbReference type="Proteomes" id="UP000003490"/>
    </source>
</evidence>
<dbReference type="GO" id="GO:0006152">
    <property type="term" value="P:purine nucleoside catabolic process"/>
    <property type="evidence" value="ECO:0007669"/>
    <property type="project" value="TreeGrafter"/>
</dbReference>
<dbReference type="SUPFAM" id="SSF53590">
    <property type="entry name" value="Nucleoside hydrolase"/>
    <property type="match status" value="1"/>
</dbReference>
<evidence type="ECO:0000313" key="5">
    <source>
        <dbReference type="EMBL" id="PEQ23324.1"/>
    </source>
</evidence>
<proteinExistence type="predicted"/>
<reference evidence="5 7" key="3">
    <citation type="submission" date="2017-07" db="EMBL/GenBank/DDBJ databases">
        <title>Prevalence of linear plasmids in Cutibacterium (Propionibacterium) acnes isolates obtained from prostatic tissue.</title>
        <authorList>
            <person name="Davidsson S."/>
            <person name="Carlsson J."/>
            <person name="Molling P."/>
            <person name="Andren O."/>
            <person name="Andersson S.-O."/>
            <person name="Brzuszkiewicz E."/>
            <person name="Poehlein A."/>
            <person name="Al-Zeer M."/>
            <person name="Brinkmann V."/>
            <person name="Scavenius C."/>
            <person name="Nazipi S."/>
            <person name="Soderquist B."/>
            <person name="Bruggemann H."/>
        </authorList>
    </citation>
    <scope>NUCLEOTIDE SEQUENCE [LARGE SCALE GENOMIC DNA]</scope>
    <source>
        <strain evidence="5 7">DSM 753</strain>
    </source>
</reference>
<evidence type="ECO:0000256" key="2">
    <source>
        <dbReference type="ARBA" id="ARBA00023295"/>
    </source>
</evidence>
<dbReference type="PANTHER" id="PTHR12304">
    <property type="entry name" value="INOSINE-URIDINE PREFERRING NUCLEOSIDE HYDROLASE"/>
    <property type="match status" value="1"/>
</dbReference>
<keyword evidence="2" id="KW-0326">Glycosidase</keyword>
<name>A7VPW8_9FIRM</name>
<keyword evidence="7" id="KW-1185">Reference proteome</keyword>
<feature type="domain" description="Inosine/uridine-preferring nucleoside hydrolase" evidence="3">
    <location>
        <begin position="17"/>
        <end position="255"/>
    </location>
</feature>
<dbReference type="PANTHER" id="PTHR12304:SF4">
    <property type="entry name" value="URIDINE NUCLEOSIDASE"/>
    <property type="match status" value="1"/>
</dbReference>
<evidence type="ECO:0000259" key="3">
    <source>
        <dbReference type="Pfam" id="PF01156"/>
    </source>
</evidence>
<dbReference type="InterPro" id="IPR023186">
    <property type="entry name" value="IUNH"/>
</dbReference>
<evidence type="ECO:0000256" key="1">
    <source>
        <dbReference type="ARBA" id="ARBA00022801"/>
    </source>
</evidence>
<dbReference type="AlphaFoldDB" id="A7VPW8"/>
<dbReference type="Pfam" id="PF01156">
    <property type="entry name" value="IU_nuc_hydro"/>
    <property type="match status" value="1"/>
</dbReference>